<gene>
    <name evidence="1" type="ordered locus">Ferp_0899</name>
</gene>
<evidence type="ECO:0000313" key="1">
    <source>
        <dbReference type="EMBL" id="ADC65067.1"/>
    </source>
</evidence>
<proteinExistence type="predicted"/>
<dbReference type="Proteomes" id="UP000002613">
    <property type="component" value="Chromosome"/>
</dbReference>
<sequence>MMEGMTTLDYIKYVREHPELKCKECGKSFKDVVWFIDFKEDENGIEVKGKGKGRVYVVCCNCGTENDLLELVG</sequence>
<reference evidence="1 2" key="2">
    <citation type="journal article" date="2011" name="Stand. Genomic Sci.">
        <title>Complete genome sequence of Ferroglobus placidus AEDII12DO.</title>
        <authorList>
            <person name="Anderson I."/>
            <person name="Risso C."/>
            <person name="Holmes D."/>
            <person name="Lucas S."/>
            <person name="Copeland A."/>
            <person name="Lapidus A."/>
            <person name="Cheng J.F."/>
            <person name="Bruce D."/>
            <person name="Goodwin L."/>
            <person name="Pitluck S."/>
            <person name="Saunders E."/>
            <person name="Brettin T."/>
            <person name="Detter J.C."/>
            <person name="Han C."/>
            <person name="Tapia R."/>
            <person name="Larimer F."/>
            <person name="Land M."/>
            <person name="Hauser L."/>
            <person name="Woyke T."/>
            <person name="Lovley D."/>
            <person name="Kyrpides N."/>
            <person name="Ivanova N."/>
        </authorList>
    </citation>
    <scope>NUCLEOTIDE SEQUENCE [LARGE SCALE GENOMIC DNA]</scope>
    <source>
        <strain evidence="2">DSM 10642 / AEDII12DO</strain>
    </source>
</reference>
<accession>D3RX54</accession>
<dbReference type="KEGG" id="fpl:Ferp_0899"/>
<dbReference type="AlphaFoldDB" id="D3RX54"/>
<dbReference type="STRING" id="589924.Ferp_0899"/>
<name>D3RX54_FERPA</name>
<keyword evidence="2" id="KW-1185">Reference proteome</keyword>
<evidence type="ECO:0000313" key="2">
    <source>
        <dbReference type="Proteomes" id="UP000002613"/>
    </source>
</evidence>
<dbReference type="HOGENOM" id="CLU_2565569_0_0_2"/>
<reference evidence="2" key="1">
    <citation type="submission" date="2010-02" db="EMBL/GenBank/DDBJ databases">
        <title>Complete sequence of Ferroglobus placidus DSM 10642.</title>
        <authorList>
            <consortium name="US DOE Joint Genome Institute"/>
            <person name="Lucas S."/>
            <person name="Copeland A."/>
            <person name="Lapidus A."/>
            <person name="Cheng J.-F."/>
            <person name="Bruce D."/>
            <person name="Goodwin L."/>
            <person name="Pitluck S."/>
            <person name="Saunders E."/>
            <person name="Brettin T."/>
            <person name="Detter J.C."/>
            <person name="Han C."/>
            <person name="Tapia R."/>
            <person name="Larimer F."/>
            <person name="Land M."/>
            <person name="Hauser L."/>
            <person name="Kyrpides N."/>
            <person name="Ivanova N."/>
            <person name="Holmes D."/>
            <person name="Lovley D."/>
            <person name="Kyrpides N."/>
            <person name="Anderson I.J."/>
            <person name="Woyke T."/>
        </authorList>
    </citation>
    <scope>NUCLEOTIDE SEQUENCE [LARGE SCALE GENOMIC DNA]</scope>
    <source>
        <strain evidence="2">DSM 10642 / AEDII12DO</strain>
    </source>
</reference>
<dbReference type="GeneID" id="8778406"/>
<dbReference type="EMBL" id="CP001899">
    <property type="protein sequence ID" value="ADC65067.1"/>
    <property type="molecule type" value="Genomic_DNA"/>
</dbReference>
<organism evidence="1 2">
    <name type="scientific">Ferroglobus placidus (strain DSM 10642 / AEDII12DO)</name>
    <dbReference type="NCBI Taxonomy" id="589924"/>
    <lineage>
        <taxon>Archaea</taxon>
        <taxon>Methanobacteriati</taxon>
        <taxon>Methanobacteriota</taxon>
        <taxon>Archaeoglobi</taxon>
        <taxon>Archaeoglobales</taxon>
        <taxon>Archaeoglobaceae</taxon>
        <taxon>Ferroglobus</taxon>
    </lineage>
</organism>
<dbReference type="RefSeq" id="WP_012965410.1">
    <property type="nucleotide sequence ID" value="NC_013849.1"/>
</dbReference>
<protein>
    <submittedName>
        <fullName evidence="1">Uncharacterized protein</fullName>
    </submittedName>
</protein>
<dbReference type="PaxDb" id="589924-Ferp_0899"/>